<evidence type="ECO:0000256" key="10">
    <source>
        <dbReference type="ARBA" id="ARBA00023242"/>
    </source>
</evidence>
<evidence type="ECO:0000313" key="16">
    <source>
        <dbReference type="Proteomes" id="UP001549920"/>
    </source>
</evidence>
<evidence type="ECO:0000256" key="8">
    <source>
        <dbReference type="ARBA" id="ARBA00023125"/>
    </source>
</evidence>
<keyword evidence="4" id="KW-0479">Metal-binding</keyword>
<proteinExistence type="inferred from homology"/>
<evidence type="ECO:0000313" key="15">
    <source>
        <dbReference type="EMBL" id="KAL0861113.1"/>
    </source>
</evidence>
<keyword evidence="16" id="KW-1185">Reference proteome</keyword>
<evidence type="ECO:0000256" key="5">
    <source>
        <dbReference type="ARBA" id="ARBA00022771"/>
    </source>
</evidence>
<dbReference type="InterPro" id="IPR021752">
    <property type="entry name" value="TF_Rrn7_Zf"/>
</dbReference>
<dbReference type="PANTHER" id="PTHR31576:SF2">
    <property type="entry name" value="TATA BOX-BINDING PROTEIN-ASSOCIATED FACTOR RNA POLYMERASE I SUBUNIT B"/>
    <property type="match status" value="1"/>
</dbReference>
<dbReference type="EMBL" id="JBEUOH010000024">
    <property type="protein sequence ID" value="KAL0861113.1"/>
    <property type="molecule type" value="Genomic_DNA"/>
</dbReference>
<keyword evidence="6" id="KW-0862">Zinc</keyword>
<comment type="subcellular location">
    <subcellularLocation>
        <location evidence="1">Nucleus</location>
        <location evidence="1">Nucleolus</location>
    </subcellularLocation>
</comment>
<evidence type="ECO:0000256" key="4">
    <source>
        <dbReference type="ARBA" id="ARBA00022723"/>
    </source>
</evidence>
<dbReference type="Pfam" id="PF11781">
    <property type="entry name" value="Zn_ribbon_RRN7"/>
    <property type="match status" value="1"/>
</dbReference>
<feature type="compositionally biased region" description="Basic and acidic residues" evidence="12">
    <location>
        <begin position="829"/>
        <end position="843"/>
    </location>
</feature>
<accession>A0ABR3H8J3</accession>
<evidence type="ECO:0000256" key="12">
    <source>
        <dbReference type="SAM" id="MobiDB-lite"/>
    </source>
</evidence>
<dbReference type="InterPro" id="IPR033599">
    <property type="entry name" value="TAF1B/Rrn7"/>
</dbReference>
<dbReference type="InterPro" id="IPR048538">
    <property type="entry name" value="Rrn7_cyclin_C"/>
</dbReference>
<keyword evidence="9" id="KW-0804">Transcription</keyword>
<evidence type="ECO:0000256" key="3">
    <source>
        <dbReference type="ARBA" id="ARBA00018994"/>
    </source>
</evidence>
<keyword evidence="5" id="KW-0863">Zinc-finger</keyword>
<feature type="region of interest" description="Disordered" evidence="12">
    <location>
        <begin position="728"/>
        <end position="771"/>
    </location>
</feature>
<evidence type="ECO:0000256" key="6">
    <source>
        <dbReference type="ARBA" id="ARBA00022833"/>
    </source>
</evidence>
<feature type="region of interest" description="Disordered" evidence="12">
    <location>
        <begin position="121"/>
        <end position="140"/>
    </location>
</feature>
<keyword evidence="10" id="KW-0539">Nucleus</keyword>
<feature type="compositionally biased region" description="Polar residues" evidence="12">
    <location>
        <begin position="757"/>
        <end position="771"/>
    </location>
</feature>
<feature type="domain" description="Rrn7/TAF1B C-terminal cyclin" evidence="14">
    <location>
        <begin position="249"/>
        <end position="382"/>
    </location>
</feature>
<reference evidence="15 16" key="1">
    <citation type="submission" date="2024-06" db="EMBL/GenBank/DDBJ databases">
        <title>A chromosome-level genome assembly of beet webworm, Loxostege sticticalis.</title>
        <authorList>
            <person name="Zhang Y."/>
        </authorList>
    </citation>
    <scope>NUCLEOTIDE SEQUENCE [LARGE SCALE GENOMIC DNA]</scope>
    <source>
        <strain evidence="15">AQ026</strain>
        <tissue evidence="15">Whole body</tissue>
    </source>
</reference>
<keyword evidence="8" id="KW-0238">DNA-binding</keyword>
<keyword evidence="7" id="KW-0805">Transcription regulation</keyword>
<dbReference type="PANTHER" id="PTHR31576">
    <property type="entry name" value="TATA BOX-BINDING PROTEIN-ASSOCIATED FACTOR RNA POLYMERASE I SUBUNIT B"/>
    <property type="match status" value="1"/>
</dbReference>
<feature type="region of interest" description="Disordered" evidence="12">
    <location>
        <begin position="549"/>
        <end position="574"/>
    </location>
</feature>
<feature type="compositionally biased region" description="Basic and acidic residues" evidence="12">
    <location>
        <begin position="728"/>
        <end position="755"/>
    </location>
</feature>
<comment type="similarity">
    <text evidence="2">Belongs to the RRN7/TAF1B family.</text>
</comment>
<evidence type="ECO:0000256" key="7">
    <source>
        <dbReference type="ARBA" id="ARBA00023015"/>
    </source>
</evidence>
<evidence type="ECO:0000256" key="9">
    <source>
        <dbReference type="ARBA" id="ARBA00023163"/>
    </source>
</evidence>
<comment type="caution">
    <text evidence="15">The sequence shown here is derived from an EMBL/GenBank/DDBJ whole genome shotgun (WGS) entry which is preliminary data.</text>
</comment>
<protein>
    <recommendedName>
        <fullName evidence="3">TATA box-binding protein-associated factor RNA polymerase I subunit B</fullName>
    </recommendedName>
    <alternativeName>
        <fullName evidence="11">TATA box-binding protein-associated factor 1B</fullName>
    </alternativeName>
</protein>
<evidence type="ECO:0000259" key="13">
    <source>
        <dbReference type="Pfam" id="PF11781"/>
    </source>
</evidence>
<dbReference type="Pfam" id="PF20645">
    <property type="entry name" value="Rrn7_cyclin_C"/>
    <property type="match status" value="1"/>
</dbReference>
<feature type="compositionally biased region" description="Basic and acidic residues" evidence="12">
    <location>
        <begin position="549"/>
        <end position="565"/>
    </location>
</feature>
<feature type="domain" description="RRN7-type" evidence="13">
    <location>
        <begin position="5"/>
        <end position="30"/>
    </location>
</feature>
<feature type="region of interest" description="Disordered" evidence="12">
    <location>
        <begin position="813"/>
        <end position="851"/>
    </location>
</feature>
<name>A0ABR3H8J3_LOXSC</name>
<dbReference type="Proteomes" id="UP001549920">
    <property type="component" value="Unassembled WGS sequence"/>
</dbReference>
<organism evidence="15 16">
    <name type="scientific">Loxostege sticticalis</name>
    <name type="common">Beet webworm moth</name>
    <dbReference type="NCBI Taxonomy" id="481309"/>
    <lineage>
        <taxon>Eukaryota</taxon>
        <taxon>Metazoa</taxon>
        <taxon>Ecdysozoa</taxon>
        <taxon>Arthropoda</taxon>
        <taxon>Hexapoda</taxon>
        <taxon>Insecta</taxon>
        <taxon>Pterygota</taxon>
        <taxon>Neoptera</taxon>
        <taxon>Endopterygota</taxon>
        <taxon>Lepidoptera</taxon>
        <taxon>Glossata</taxon>
        <taxon>Ditrysia</taxon>
        <taxon>Pyraloidea</taxon>
        <taxon>Crambidae</taxon>
        <taxon>Pyraustinae</taxon>
        <taxon>Loxostege</taxon>
    </lineage>
</organism>
<evidence type="ECO:0000256" key="2">
    <source>
        <dbReference type="ARBA" id="ARBA00006899"/>
    </source>
</evidence>
<gene>
    <name evidence="15" type="ORF">ABMA27_009612</name>
</gene>
<evidence type="ECO:0000256" key="11">
    <source>
        <dbReference type="ARBA" id="ARBA00032500"/>
    </source>
</evidence>
<evidence type="ECO:0000259" key="14">
    <source>
        <dbReference type="Pfam" id="PF20645"/>
    </source>
</evidence>
<sequence length="1141" mass="132371">MKNIEPCKVCGSTDANLIDGFYYCVECGTQDVNVRETVVEEMQLADGTISYKQRKKIYKAAEEDDNLSGEWHRWHAYNFILVGLADEMIAIGAKPTFKKKLLWLWAEYMKKFQDRKELGLNTEGEENHQSNNEDGSDSEEVNGFYDEELFKKNKRRFRYKKLLKMNALIQLDYIKKGHLFSLIYIALQLDRNDFHFSDLLRFIKQGYFDIENCEKYVPKEIKTKAIPDWGKFRRSHIWMKDMEVYIMSIYKCLKVVPLVPDLKVLVHRYAKELCLPNDFKNLVFSLMHLLTCDYLKLEYKDMRSLGRIPLYECIVMSYFLVAFKMLFGLDDDYELRLSDAVEKINDDNCHLKSYNLGSGDSEPTDRLFSFREWCNFIQLRKLVLCKNYRHMAEHYDLPVDDYVFMEQDHQKKAEKKPTLSDEITMKLLDRIPQIAAVAVIPSSEFKASVTPLASASEVVLQYFNDPDLKLLFSEDFTQYSLKYATEKLYLNDNEENPRNVVVGVSADNKIINHKVVGTLDSQKFDIDLVYVRNCENKNWLKTNQPSIDHVKKVEPNSDKESDHGYDSNAENASTVEISSNDTVSVIDNMETHIEQETRRRDSSAAENASVLEISIKNNTNDDDSIETNFDEKTVVEIASNLEISTINETYDHDSTKLEFEEEKPDTHEGDSKLGISSVEIISSNNTKAGSETPIQEEIKKELETIEEEAFDQNIFDDDFADIVDVKSEPDEKAEPEQFDFDHPGEGDGNEQHIDHSTFPSTSANQDDAQSQISMDESELFFNEKTFDREKTIRELILATCKKYKISIPEEYRTKEPQKRKSKFIQDGAGESRPKKQKLDDGTTKKRPAKRGNVKDEINNLLASYYENLQRDVLFQISEHVKSVVNNISRTNDTNNADRIQDESTHLENITGEPNVADSMNDQIHFNAEVNPDPADAHENIEINSSTLESSVQVIDGETHDTQPIADPRFDEKEYDPKQLYVKVVEETEIEDVYNVADDPEIAAILDKKIEEIDKGEVNAVSQPKKVVNYESDEENIPLSVISAEKEEIFEKNRRENNLPPLLRHEHVKEFNYWTRQYQSDKLRRAHELIEQFYIELDKNFPKNFSFVLKECADVIGYSPFRLYRTLMDLERRLLCYNNINN</sequence>
<evidence type="ECO:0000256" key="1">
    <source>
        <dbReference type="ARBA" id="ARBA00004604"/>
    </source>
</evidence>